<evidence type="ECO:0000256" key="1">
    <source>
        <dbReference type="SAM" id="Phobius"/>
    </source>
</evidence>
<evidence type="ECO:0008006" key="4">
    <source>
        <dbReference type="Google" id="ProtNLM"/>
    </source>
</evidence>
<keyword evidence="1" id="KW-0812">Transmembrane</keyword>
<dbReference type="AlphaFoldDB" id="A0A8J7WTT0"/>
<organism evidence="2 3">
    <name type="scientific">Actinocrinis puniceicyclus</name>
    <dbReference type="NCBI Taxonomy" id="977794"/>
    <lineage>
        <taxon>Bacteria</taxon>
        <taxon>Bacillati</taxon>
        <taxon>Actinomycetota</taxon>
        <taxon>Actinomycetes</taxon>
        <taxon>Catenulisporales</taxon>
        <taxon>Actinospicaceae</taxon>
        <taxon>Actinocrinis</taxon>
    </lineage>
</organism>
<proteinExistence type="predicted"/>
<dbReference type="EMBL" id="JAGSXH010000090">
    <property type="protein sequence ID" value="MBS2965580.1"/>
    <property type="molecule type" value="Genomic_DNA"/>
</dbReference>
<protein>
    <recommendedName>
        <fullName evidence="4">Amidotransferase</fullName>
    </recommendedName>
</protein>
<dbReference type="RefSeq" id="WP_211469935.1">
    <property type="nucleotide sequence ID" value="NZ_JAGSXH010000090.1"/>
</dbReference>
<evidence type="ECO:0000313" key="2">
    <source>
        <dbReference type="EMBL" id="MBS2965580.1"/>
    </source>
</evidence>
<sequence length="53" mass="5442">MTSSYAAALLIFLGLFLIGGVISLARQGLPKVLIGLLGVCAALAITAGVLRWK</sequence>
<accession>A0A8J7WTT0</accession>
<reference evidence="2" key="1">
    <citation type="submission" date="2021-04" db="EMBL/GenBank/DDBJ databases">
        <title>Genome based classification of Actinospica acidithermotolerans sp. nov., an actinobacterium isolated from an Indonesian hot spring.</title>
        <authorList>
            <person name="Kusuma A.B."/>
            <person name="Putra K.E."/>
            <person name="Nafisah S."/>
            <person name="Loh J."/>
            <person name="Nouioui I."/>
            <person name="Goodfellow M."/>
        </authorList>
    </citation>
    <scope>NUCLEOTIDE SEQUENCE</scope>
    <source>
        <strain evidence="2">DSM 45618</strain>
    </source>
</reference>
<keyword evidence="3" id="KW-1185">Reference proteome</keyword>
<evidence type="ECO:0000313" key="3">
    <source>
        <dbReference type="Proteomes" id="UP000677913"/>
    </source>
</evidence>
<dbReference type="Proteomes" id="UP000677913">
    <property type="component" value="Unassembled WGS sequence"/>
</dbReference>
<gene>
    <name evidence="2" type="ORF">KGA66_21195</name>
</gene>
<name>A0A8J7WTT0_9ACTN</name>
<feature type="transmembrane region" description="Helical" evidence="1">
    <location>
        <begin position="33"/>
        <end position="52"/>
    </location>
</feature>
<comment type="caution">
    <text evidence="2">The sequence shown here is derived from an EMBL/GenBank/DDBJ whole genome shotgun (WGS) entry which is preliminary data.</text>
</comment>
<keyword evidence="1" id="KW-1133">Transmembrane helix</keyword>
<keyword evidence="1" id="KW-0472">Membrane</keyword>